<protein>
    <recommendedName>
        <fullName evidence="2">Myb/SANT-like DNA-binding domain-containing protein</fullName>
    </recommendedName>
</protein>
<dbReference type="KEGG" id="dmo:Dmoj_GI18747"/>
<dbReference type="InterPro" id="IPR044822">
    <property type="entry name" value="Myb_DNA-bind_4"/>
</dbReference>
<evidence type="ECO:0000259" key="2">
    <source>
        <dbReference type="Pfam" id="PF13837"/>
    </source>
</evidence>
<feature type="compositionally biased region" description="Low complexity" evidence="1">
    <location>
        <begin position="41"/>
        <end position="70"/>
    </location>
</feature>
<dbReference type="eggNOG" id="KOG4282">
    <property type="taxonomic scope" value="Eukaryota"/>
</dbReference>
<feature type="region of interest" description="Disordered" evidence="1">
    <location>
        <begin position="552"/>
        <end position="575"/>
    </location>
</feature>
<dbReference type="GO" id="GO:0045893">
    <property type="term" value="P:positive regulation of DNA-templated transcription"/>
    <property type="evidence" value="ECO:0007669"/>
    <property type="project" value="TreeGrafter"/>
</dbReference>
<dbReference type="Gene3D" id="1.10.10.60">
    <property type="entry name" value="Homeodomain-like"/>
    <property type="match status" value="1"/>
</dbReference>
<dbReference type="EMBL" id="CH933808">
    <property type="protein sequence ID" value="EDW10019.2"/>
    <property type="molecule type" value="Genomic_DNA"/>
</dbReference>
<evidence type="ECO:0000313" key="3">
    <source>
        <dbReference type="EMBL" id="EDW10019.2"/>
    </source>
</evidence>
<dbReference type="FunCoup" id="B4KNN4">
    <property type="interactions" value="32"/>
</dbReference>
<dbReference type="AlphaFoldDB" id="B4KNN4"/>
<name>B4KNN4_DROMO</name>
<feature type="compositionally biased region" description="Acidic residues" evidence="1">
    <location>
        <begin position="215"/>
        <end position="228"/>
    </location>
</feature>
<dbReference type="GO" id="GO:0016604">
    <property type="term" value="C:nuclear body"/>
    <property type="evidence" value="ECO:0007669"/>
    <property type="project" value="TreeGrafter"/>
</dbReference>
<proteinExistence type="predicted"/>
<organism evidence="3 4">
    <name type="scientific">Drosophila mojavensis</name>
    <name type="common">Fruit fly</name>
    <dbReference type="NCBI Taxonomy" id="7230"/>
    <lineage>
        <taxon>Eukaryota</taxon>
        <taxon>Metazoa</taxon>
        <taxon>Ecdysozoa</taxon>
        <taxon>Arthropoda</taxon>
        <taxon>Hexapoda</taxon>
        <taxon>Insecta</taxon>
        <taxon>Pterygota</taxon>
        <taxon>Neoptera</taxon>
        <taxon>Endopterygota</taxon>
        <taxon>Diptera</taxon>
        <taxon>Brachycera</taxon>
        <taxon>Muscomorpha</taxon>
        <taxon>Ephydroidea</taxon>
        <taxon>Drosophilidae</taxon>
        <taxon>Drosophila</taxon>
    </lineage>
</organism>
<gene>
    <name evidence="3" type="primary">Dmoj\GI18747</name>
    <name evidence="3" type="ORF">Dmoj_GI18747</name>
</gene>
<accession>B4KNN4</accession>
<feature type="domain" description="Myb/SANT-like DNA-binding" evidence="2">
    <location>
        <begin position="84"/>
        <end position="175"/>
    </location>
</feature>
<dbReference type="Pfam" id="PF13837">
    <property type="entry name" value="Myb_DNA-bind_4"/>
    <property type="match status" value="1"/>
</dbReference>
<dbReference type="InterPro" id="IPR026095">
    <property type="entry name" value="Myb/SANT-like_DNA-bd_dom_prot"/>
</dbReference>
<feature type="region of interest" description="Disordered" evidence="1">
    <location>
        <begin position="1"/>
        <end position="84"/>
    </location>
</feature>
<dbReference type="InParanoid" id="B4KNN4"/>
<keyword evidence="4" id="KW-1185">Reference proteome</keyword>
<dbReference type="OrthoDB" id="691673at2759"/>
<feature type="compositionally biased region" description="Low complexity" evidence="1">
    <location>
        <begin position="16"/>
        <end position="34"/>
    </location>
</feature>
<feature type="region of interest" description="Disordered" evidence="1">
    <location>
        <begin position="204"/>
        <end position="303"/>
    </location>
</feature>
<dbReference type="PANTHER" id="PTHR22666:SF3">
    <property type="entry name" value="MYB_SANT-LIKE DNA-BINDING DOMAIN-CONTAINING PROTEIN 1"/>
    <property type="match status" value="1"/>
</dbReference>
<dbReference type="SMR" id="B4KNN4"/>
<dbReference type="HOGENOM" id="CLU_411191_0_0_1"/>
<evidence type="ECO:0000256" key="1">
    <source>
        <dbReference type="SAM" id="MobiDB-lite"/>
    </source>
</evidence>
<evidence type="ECO:0000313" key="4">
    <source>
        <dbReference type="Proteomes" id="UP000009192"/>
    </source>
</evidence>
<feature type="compositionally biased region" description="Basic and acidic residues" evidence="1">
    <location>
        <begin position="554"/>
        <end position="573"/>
    </location>
</feature>
<dbReference type="Proteomes" id="UP000009192">
    <property type="component" value="Unassembled WGS sequence"/>
</dbReference>
<reference evidence="3 4" key="1">
    <citation type="journal article" date="2007" name="Nature">
        <title>Evolution of genes and genomes on the Drosophila phylogeny.</title>
        <authorList>
            <consortium name="Drosophila 12 Genomes Consortium"/>
            <person name="Clark A.G."/>
            <person name="Eisen M.B."/>
            <person name="Smith D.R."/>
            <person name="Bergman C.M."/>
            <person name="Oliver B."/>
            <person name="Markow T.A."/>
            <person name="Kaufman T.C."/>
            <person name="Kellis M."/>
            <person name="Gelbart W."/>
            <person name="Iyer V.N."/>
            <person name="Pollard D.A."/>
            <person name="Sackton T.B."/>
            <person name="Larracuente A.M."/>
            <person name="Singh N.D."/>
            <person name="Abad J.P."/>
            <person name="Abt D.N."/>
            <person name="Adryan B."/>
            <person name="Aguade M."/>
            <person name="Akashi H."/>
            <person name="Anderson W.W."/>
            <person name="Aquadro C.F."/>
            <person name="Ardell D.H."/>
            <person name="Arguello R."/>
            <person name="Artieri C.G."/>
            <person name="Barbash D.A."/>
            <person name="Barker D."/>
            <person name="Barsanti P."/>
            <person name="Batterham P."/>
            <person name="Batzoglou S."/>
            <person name="Begun D."/>
            <person name="Bhutkar A."/>
            <person name="Blanco E."/>
            <person name="Bosak S.A."/>
            <person name="Bradley R.K."/>
            <person name="Brand A.D."/>
            <person name="Brent M.R."/>
            <person name="Brooks A.N."/>
            <person name="Brown R.H."/>
            <person name="Butlin R.K."/>
            <person name="Caggese C."/>
            <person name="Calvi B.R."/>
            <person name="Bernardo de Carvalho A."/>
            <person name="Caspi A."/>
            <person name="Castrezana S."/>
            <person name="Celniker S.E."/>
            <person name="Chang J.L."/>
            <person name="Chapple C."/>
            <person name="Chatterji S."/>
            <person name="Chinwalla A."/>
            <person name="Civetta A."/>
            <person name="Clifton S.W."/>
            <person name="Comeron J.M."/>
            <person name="Costello J.C."/>
            <person name="Coyne J.A."/>
            <person name="Daub J."/>
            <person name="David R.G."/>
            <person name="Delcher A.L."/>
            <person name="Delehaunty K."/>
            <person name="Do C.B."/>
            <person name="Ebling H."/>
            <person name="Edwards K."/>
            <person name="Eickbush T."/>
            <person name="Evans J.D."/>
            <person name="Filipski A."/>
            <person name="Findeiss S."/>
            <person name="Freyhult E."/>
            <person name="Fulton L."/>
            <person name="Fulton R."/>
            <person name="Garcia A.C."/>
            <person name="Gardiner A."/>
            <person name="Garfield D.A."/>
            <person name="Garvin B.E."/>
            <person name="Gibson G."/>
            <person name="Gilbert D."/>
            <person name="Gnerre S."/>
            <person name="Godfrey J."/>
            <person name="Good R."/>
            <person name="Gotea V."/>
            <person name="Gravely B."/>
            <person name="Greenberg A.J."/>
            <person name="Griffiths-Jones S."/>
            <person name="Gross S."/>
            <person name="Guigo R."/>
            <person name="Gustafson E.A."/>
            <person name="Haerty W."/>
            <person name="Hahn M.W."/>
            <person name="Halligan D.L."/>
            <person name="Halpern A.L."/>
            <person name="Halter G.M."/>
            <person name="Han M.V."/>
            <person name="Heger A."/>
            <person name="Hillier L."/>
            <person name="Hinrichs A.S."/>
            <person name="Holmes I."/>
            <person name="Hoskins R.A."/>
            <person name="Hubisz M.J."/>
            <person name="Hultmark D."/>
            <person name="Huntley M.A."/>
            <person name="Jaffe D.B."/>
            <person name="Jagadeeshan S."/>
            <person name="Jeck W.R."/>
            <person name="Johnson J."/>
            <person name="Jones C.D."/>
            <person name="Jordan W.C."/>
            <person name="Karpen G.H."/>
            <person name="Kataoka E."/>
            <person name="Keightley P.D."/>
            <person name="Kheradpour P."/>
            <person name="Kirkness E.F."/>
            <person name="Koerich L.B."/>
            <person name="Kristiansen K."/>
            <person name="Kudrna D."/>
            <person name="Kulathinal R.J."/>
            <person name="Kumar S."/>
            <person name="Kwok R."/>
            <person name="Lander E."/>
            <person name="Langley C.H."/>
            <person name="Lapoint R."/>
            <person name="Lazzaro B.P."/>
            <person name="Lee S.J."/>
            <person name="Levesque L."/>
            <person name="Li R."/>
            <person name="Lin C.F."/>
            <person name="Lin M.F."/>
            <person name="Lindblad-Toh K."/>
            <person name="Llopart A."/>
            <person name="Long M."/>
            <person name="Low L."/>
            <person name="Lozovsky E."/>
            <person name="Lu J."/>
            <person name="Luo M."/>
            <person name="Machado C.A."/>
            <person name="Makalowski W."/>
            <person name="Marzo M."/>
            <person name="Matsuda M."/>
            <person name="Matzkin L."/>
            <person name="McAllister B."/>
            <person name="McBride C.S."/>
            <person name="McKernan B."/>
            <person name="McKernan K."/>
            <person name="Mendez-Lago M."/>
            <person name="Minx P."/>
            <person name="Mollenhauer M.U."/>
            <person name="Montooth K."/>
            <person name="Mount S.M."/>
            <person name="Mu X."/>
            <person name="Myers E."/>
            <person name="Negre B."/>
            <person name="Newfeld S."/>
            <person name="Nielsen R."/>
            <person name="Noor M.A."/>
            <person name="O'Grady P."/>
            <person name="Pachter L."/>
            <person name="Papaceit M."/>
            <person name="Parisi M.J."/>
            <person name="Parisi M."/>
            <person name="Parts L."/>
            <person name="Pedersen J.S."/>
            <person name="Pesole G."/>
            <person name="Phillippy A.M."/>
            <person name="Ponting C.P."/>
            <person name="Pop M."/>
            <person name="Porcelli D."/>
            <person name="Powell J.R."/>
            <person name="Prohaska S."/>
            <person name="Pruitt K."/>
            <person name="Puig M."/>
            <person name="Quesneville H."/>
            <person name="Ram K.R."/>
            <person name="Rand D."/>
            <person name="Rasmussen M.D."/>
            <person name="Reed L.K."/>
            <person name="Reenan R."/>
            <person name="Reily A."/>
            <person name="Remington K.A."/>
            <person name="Rieger T.T."/>
            <person name="Ritchie M.G."/>
            <person name="Robin C."/>
            <person name="Rogers Y.H."/>
            <person name="Rohde C."/>
            <person name="Rozas J."/>
            <person name="Rubenfield M.J."/>
            <person name="Ruiz A."/>
            <person name="Russo S."/>
            <person name="Salzberg S.L."/>
            <person name="Sanchez-Gracia A."/>
            <person name="Saranga D.J."/>
            <person name="Sato H."/>
            <person name="Schaeffer S.W."/>
            <person name="Schatz M.C."/>
            <person name="Schlenke T."/>
            <person name="Schwartz R."/>
            <person name="Segarra C."/>
            <person name="Singh R.S."/>
            <person name="Sirot L."/>
            <person name="Sirota M."/>
            <person name="Sisneros N.B."/>
            <person name="Smith C.D."/>
            <person name="Smith T.F."/>
            <person name="Spieth J."/>
            <person name="Stage D.E."/>
            <person name="Stark A."/>
            <person name="Stephan W."/>
            <person name="Strausberg R.L."/>
            <person name="Strempel S."/>
            <person name="Sturgill D."/>
            <person name="Sutton G."/>
            <person name="Sutton G.G."/>
            <person name="Tao W."/>
            <person name="Teichmann S."/>
            <person name="Tobari Y.N."/>
            <person name="Tomimura Y."/>
            <person name="Tsolas J.M."/>
            <person name="Valente V.L."/>
            <person name="Venter E."/>
            <person name="Venter J.C."/>
            <person name="Vicario S."/>
            <person name="Vieira F.G."/>
            <person name="Vilella A.J."/>
            <person name="Villasante A."/>
            <person name="Walenz B."/>
            <person name="Wang J."/>
            <person name="Wasserman M."/>
            <person name="Watts T."/>
            <person name="Wilson D."/>
            <person name="Wilson R.K."/>
            <person name="Wing R.A."/>
            <person name="Wolfner M.F."/>
            <person name="Wong A."/>
            <person name="Wong G.K."/>
            <person name="Wu C.I."/>
            <person name="Wu G."/>
            <person name="Yamamoto D."/>
            <person name="Yang H.P."/>
            <person name="Yang S.P."/>
            <person name="Yorke J.A."/>
            <person name="Yoshida K."/>
            <person name="Zdobnov E."/>
            <person name="Zhang P."/>
            <person name="Zhang Y."/>
            <person name="Zimin A.V."/>
            <person name="Baldwin J."/>
            <person name="Abdouelleil A."/>
            <person name="Abdulkadir J."/>
            <person name="Abebe A."/>
            <person name="Abera B."/>
            <person name="Abreu J."/>
            <person name="Acer S.C."/>
            <person name="Aftuck L."/>
            <person name="Alexander A."/>
            <person name="An P."/>
            <person name="Anderson E."/>
            <person name="Anderson S."/>
            <person name="Arachi H."/>
            <person name="Azer M."/>
            <person name="Bachantsang P."/>
            <person name="Barry A."/>
            <person name="Bayul T."/>
            <person name="Berlin A."/>
            <person name="Bessette D."/>
            <person name="Bloom T."/>
            <person name="Blye J."/>
            <person name="Boguslavskiy L."/>
            <person name="Bonnet C."/>
            <person name="Boukhgalter B."/>
            <person name="Bourzgui I."/>
            <person name="Brown A."/>
            <person name="Cahill P."/>
            <person name="Channer S."/>
            <person name="Cheshatsang Y."/>
            <person name="Chuda L."/>
            <person name="Citroen M."/>
            <person name="Collymore A."/>
            <person name="Cooke P."/>
            <person name="Costello M."/>
            <person name="D'Aco K."/>
            <person name="Daza R."/>
            <person name="De Haan G."/>
            <person name="DeGray S."/>
            <person name="DeMaso C."/>
            <person name="Dhargay N."/>
            <person name="Dooley K."/>
            <person name="Dooley E."/>
            <person name="Doricent M."/>
            <person name="Dorje P."/>
            <person name="Dorjee K."/>
            <person name="Dupes A."/>
            <person name="Elong R."/>
            <person name="Falk J."/>
            <person name="Farina A."/>
            <person name="Faro S."/>
            <person name="Ferguson D."/>
            <person name="Fisher S."/>
            <person name="Foley C.D."/>
            <person name="Franke A."/>
            <person name="Friedrich D."/>
            <person name="Gadbois L."/>
            <person name="Gearin G."/>
            <person name="Gearin C.R."/>
            <person name="Giannoukos G."/>
            <person name="Goode T."/>
            <person name="Graham J."/>
            <person name="Grandbois E."/>
            <person name="Grewal S."/>
            <person name="Gyaltsen K."/>
            <person name="Hafez N."/>
            <person name="Hagos B."/>
            <person name="Hall J."/>
            <person name="Henson C."/>
            <person name="Hollinger A."/>
            <person name="Honan T."/>
            <person name="Huard M.D."/>
            <person name="Hughes L."/>
            <person name="Hurhula B."/>
            <person name="Husby M.E."/>
            <person name="Kamat A."/>
            <person name="Kanga B."/>
            <person name="Kashin S."/>
            <person name="Khazanovich D."/>
            <person name="Kisner P."/>
            <person name="Lance K."/>
            <person name="Lara M."/>
            <person name="Lee W."/>
            <person name="Lennon N."/>
            <person name="Letendre F."/>
            <person name="LeVine R."/>
            <person name="Lipovsky A."/>
            <person name="Liu X."/>
            <person name="Liu J."/>
            <person name="Liu S."/>
            <person name="Lokyitsang T."/>
            <person name="Lokyitsang Y."/>
            <person name="Lubonja R."/>
            <person name="Lui A."/>
            <person name="MacDonald P."/>
            <person name="Magnisalis V."/>
            <person name="Maru K."/>
            <person name="Matthews C."/>
            <person name="McCusker W."/>
            <person name="McDonough S."/>
            <person name="Mehta T."/>
            <person name="Meldrim J."/>
            <person name="Meneus L."/>
            <person name="Mihai O."/>
            <person name="Mihalev A."/>
            <person name="Mihova T."/>
            <person name="Mittelman R."/>
            <person name="Mlenga V."/>
            <person name="Montmayeur A."/>
            <person name="Mulrain L."/>
            <person name="Navidi A."/>
            <person name="Naylor J."/>
            <person name="Negash T."/>
            <person name="Nguyen T."/>
            <person name="Nguyen N."/>
            <person name="Nicol R."/>
            <person name="Norbu C."/>
            <person name="Norbu N."/>
            <person name="Novod N."/>
            <person name="O'Neill B."/>
            <person name="Osman S."/>
            <person name="Markiewicz E."/>
            <person name="Oyono O.L."/>
            <person name="Patti C."/>
            <person name="Phunkhang P."/>
            <person name="Pierre F."/>
            <person name="Priest M."/>
            <person name="Raghuraman S."/>
            <person name="Rege F."/>
            <person name="Reyes R."/>
            <person name="Rise C."/>
            <person name="Rogov P."/>
            <person name="Ross K."/>
            <person name="Ryan E."/>
            <person name="Settipalli S."/>
            <person name="Shea T."/>
            <person name="Sherpa N."/>
            <person name="Shi L."/>
            <person name="Shih D."/>
            <person name="Sparrow T."/>
            <person name="Spaulding J."/>
            <person name="Stalker J."/>
            <person name="Stange-Thomann N."/>
            <person name="Stavropoulos S."/>
            <person name="Stone C."/>
            <person name="Strader C."/>
            <person name="Tesfaye S."/>
            <person name="Thomson T."/>
            <person name="Thoulutsang Y."/>
            <person name="Thoulutsang D."/>
            <person name="Topham K."/>
            <person name="Topping I."/>
            <person name="Tsamla T."/>
            <person name="Vassiliev H."/>
            <person name="Vo A."/>
            <person name="Wangchuk T."/>
            <person name="Wangdi T."/>
            <person name="Weiand M."/>
            <person name="Wilkinson J."/>
            <person name="Wilson A."/>
            <person name="Yadav S."/>
            <person name="Young G."/>
            <person name="Yu Q."/>
            <person name="Zembek L."/>
            <person name="Zhong D."/>
            <person name="Zimmer A."/>
            <person name="Zwirko Z."/>
            <person name="Jaffe D.B."/>
            <person name="Alvarez P."/>
            <person name="Brockman W."/>
            <person name="Butler J."/>
            <person name="Chin C."/>
            <person name="Gnerre S."/>
            <person name="Grabherr M."/>
            <person name="Kleber M."/>
            <person name="Mauceli E."/>
            <person name="MacCallum I."/>
        </authorList>
    </citation>
    <scope>NUCLEOTIDE SEQUENCE [LARGE SCALE GENOMIC DNA]</scope>
    <source>
        <strain evidence="4">Tucson 15081-1352.22</strain>
    </source>
</reference>
<dbReference type="PANTHER" id="PTHR22666">
    <property type="entry name" value="MYB_SANT-LIKE DNA-BINDING DOMAIN-CONTAINING PROTEIN 1"/>
    <property type="match status" value="1"/>
</dbReference>
<feature type="compositionally biased region" description="Basic and acidic residues" evidence="1">
    <location>
        <begin position="255"/>
        <end position="272"/>
    </location>
</feature>
<sequence>MSVKSSARIKKRRSAEAAAATASPSSGSFAAISSQRGAVGGSSVANNNSSNSNGNGNASSGASGSNSNANQNLSKKHNFVGRNPNFDTDETKLLIQLWGDPKLQRTLITTHKKHAVICQLAAKMQEYGYHRSPEEITTRIKNLKCFYNRLKKDKEYGMSGDTEPSWKHFAEMDAIMTRPIFSVRPNEVPAPSLKYQLEQALEEHAERRKRRQENGEELSESENEEDDILLSSLVPNGTNGSKSKPDDNEGDVQVEVDRGDVSPKRRKLTSEKDVEEDEAATLETRIKTEPVCQADSTPAPELSTAAATATAIPAASAAVATDPEEDDDCMLLPLPKEEPIDVDAVEEPVPASPKIASTGNLVTPTRPVMPTLTDMLQLPKNTNLLPYSGANVIIPANSISTSVSQLTSTTASSSASSGKLTPGKISLVPTNFLMQPKQASNATAAGKAVSAATGTQLHLLQSAINQGARLMISGSAPTPVQATPSSGLVTGPGGVKFVLVNAEQAAAAKAVAAVGKPTAAGITTAQQQVQQLQQSQQQQQQQVQQQQQQQNQQFEKKEEKRRAQEMLREEQQSKRHMTTMRIMLRQLLNAQNEANEIQHNRLSLERERLDWEKSMGERLLTMLPTLLQPTVATAAAAAAAAAGVAQPGPTHQSPQFIVSSPAAAAAAASAAQRLQPPKLLFTTALPMSNGTVSMPHILNPNSALATSLPKVIGAPVTASPASGNAAGAAATNASKTVDICTDINEVQLVTPKLEKDC</sequence>